<dbReference type="EMBL" id="JPOS01000075">
    <property type="protein sequence ID" value="KGE86711.1"/>
    <property type="molecule type" value="Genomic_DNA"/>
</dbReference>
<keyword evidence="2" id="KW-0560">Oxidoreductase</keyword>
<evidence type="ECO:0000313" key="3">
    <source>
        <dbReference type="EMBL" id="KGE86711.1"/>
    </source>
</evidence>
<comment type="caution">
    <text evidence="3">The sequence shown here is derived from an EMBL/GenBank/DDBJ whole genome shotgun (WGS) entry which is preliminary data.</text>
</comment>
<gene>
    <name evidence="3" type="ORF">IX84_19740</name>
</gene>
<dbReference type="PANTHER" id="PTHR42898:SF6">
    <property type="entry name" value="NADP-DEPENDENT MANNITOL DEHYDROGENASE"/>
    <property type="match status" value="1"/>
</dbReference>
<dbReference type="InterPro" id="IPR036291">
    <property type="entry name" value="NAD(P)-bd_dom_sf"/>
</dbReference>
<dbReference type="PRINTS" id="PR00081">
    <property type="entry name" value="GDHRDH"/>
</dbReference>
<accession>A0A098S3U1</accession>
<evidence type="ECO:0000256" key="2">
    <source>
        <dbReference type="ARBA" id="ARBA00023002"/>
    </source>
</evidence>
<sequence length="257" mass="27991">MKHWTLKGKTAIVTGASKGIGKATTEEFLALGAEVLFLARSEDLIREAEEEYQQKGYKAFGMVADIGEEKERIAIVERAASLWGKLDILVNNVGTNVRKPTLEATFDDLQHVMDINVGTAFDLSVRLHPLLLKGEGPSIVNVASIAGKTGVMWTTGIYAMSKAAMDRMTKYLAVDWGKDGIRVNSVDPWFIATARVDRVLKIPEKVQRINDATPLGRVGEPEEVARTIAFLAMPASSYLTGLNVRIDGGFSQVGIQG</sequence>
<dbReference type="Gene3D" id="3.40.50.720">
    <property type="entry name" value="NAD(P)-binding Rossmann-like Domain"/>
    <property type="match status" value="1"/>
</dbReference>
<dbReference type="STRING" id="1524460.IX84_19740"/>
<dbReference type="FunFam" id="3.40.50.720:FF:000084">
    <property type="entry name" value="Short-chain dehydrogenase reductase"/>
    <property type="match status" value="1"/>
</dbReference>
<dbReference type="InterPro" id="IPR045000">
    <property type="entry name" value="TR"/>
</dbReference>
<dbReference type="PRINTS" id="PR00080">
    <property type="entry name" value="SDRFAMILY"/>
</dbReference>
<dbReference type="InterPro" id="IPR002347">
    <property type="entry name" value="SDR_fam"/>
</dbReference>
<evidence type="ECO:0000313" key="4">
    <source>
        <dbReference type="Proteomes" id="UP000029736"/>
    </source>
</evidence>
<dbReference type="Pfam" id="PF13561">
    <property type="entry name" value="adh_short_C2"/>
    <property type="match status" value="1"/>
</dbReference>
<organism evidence="3 4">
    <name type="scientific">Phaeodactylibacter xiamenensis</name>
    <dbReference type="NCBI Taxonomy" id="1524460"/>
    <lineage>
        <taxon>Bacteria</taxon>
        <taxon>Pseudomonadati</taxon>
        <taxon>Bacteroidota</taxon>
        <taxon>Saprospiria</taxon>
        <taxon>Saprospirales</taxon>
        <taxon>Haliscomenobacteraceae</taxon>
        <taxon>Phaeodactylibacter</taxon>
    </lineage>
</organism>
<evidence type="ECO:0008006" key="5">
    <source>
        <dbReference type="Google" id="ProtNLM"/>
    </source>
</evidence>
<dbReference type="GO" id="GO:0016491">
    <property type="term" value="F:oxidoreductase activity"/>
    <property type="evidence" value="ECO:0007669"/>
    <property type="project" value="UniProtKB-KW"/>
</dbReference>
<dbReference type="PANTHER" id="PTHR42898">
    <property type="entry name" value="TROPINONE REDUCTASE"/>
    <property type="match status" value="1"/>
</dbReference>
<evidence type="ECO:0000256" key="1">
    <source>
        <dbReference type="ARBA" id="ARBA00006484"/>
    </source>
</evidence>
<reference evidence="3 4" key="1">
    <citation type="journal article" date="2014" name="Int. J. Syst. Evol. Microbiol.">
        <title>Phaeodactylibacter xiamenensis gen. nov., sp. nov., a member of the family Saprospiraceae isolated from the marine alga Phaeodactylum tricornutum.</title>
        <authorList>
            <person name="Chen Z.Jr."/>
            <person name="Lei X."/>
            <person name="Lai Q."/>
            <person name="Li Y."/>
            <person name="Zhang B."/>
            <person name="Zhang J."/>
            <person name="Zhang H."/>
            <person name="Yang L."/>
            <person name="Zheng W."/>
            <person name="Tian Y."/>
            <person name="Yu Z."/>
            <person name="Xu H.Jr."/>
            <person name="Zheng T."/>
        </authorList>
    </citation>
    <scope>NUCLEOTIDE SEQUENCE [LARGE SCALE GENOMIC DNA]</scope>
    <source>
        <strain evidence="3 4">KD52</strain>
    </source>
</reference>
<comment type="similarity">
    <text evidence="1">Belongs to the short-chain dehydrogenases/reductases (SDR) family.</text>
</comment>
<name>A0A098S3U1_9BACT</name>
<dbReference type="OrthoDB" id="9804104at2"/>
<dbReference type="Proteomes" id="UP000029736">
    <property type="component" value="Unassembled WGS sequence"/>
</dbReference>
<dbReference type="AlphaFoldDB" id="A0A098S3U1"/>
<protein>
    <recommendedName>
        <fullName evidence="5">Tropinone reductase</fullName>
    </recommendedName>
</protein>
<proteinExistence type="inferred from homology"/>
<dbReference type="SUPFAM" id="SSF51735">
    <property type="entry name" value="NAD(P)-binding Rossmann-fold domains"/>
    <property type="match status" value="1"/>
</dbReference>
<dbReference type="RefSeq" id="WP_044224240.1">
    <property type="nucleotide sequence ID" value="NZ_JBKAGJ010000016.1"/>
</dbReference>
<keyword evidence="4" id="KW-1185">Reference proteome</keyword>